<dbReference type="InterPro" id="IPR002481">
    <property type="entry name" value="FUR"/>
</dbReference>
<evidence type="ECO:0000256" key="13">
    <source>
        <dbReference type="SAM" id="MobiDB-lite"/>
    </source>
</evidence>
<comment type="subcellular location">
    <subcellularLocation>
        <location evidence="1">Cytoplasm</location>
    </subcellularLocation>
</comment>
<keyword evidence="7 11" id="KW-0862">Zinc</keyword>
<dbReference type="SUPFAM" id="SSF46785">
    <property type="entry name" value="Winged helix' DNA-binding domain"/>
    <property type="match status" value="1"/>
</dbReference>
<dbReference type="PANTHER" id="PTHR33202:SF2">
    <property type="entry name" value="FERRIC UPTAKE REGULATION PROTEIN"/>
    <property type="match status" value="1"/>
</dbReference>
<feature type="binding site" evidence="11">
    <location>
        <position position="106"/>
    </location>
    <ligand>
        <name>Zn(2+)</name>
        <dbReference type="ChEBI" id="CHEBI:29105"/>
    </ligand>
</feature>
<dbReference type="GO" id="GO:0045892">
    <property type="term" value="P:negative regulation of DNA-templated transcription"/>
    <property type="evidence" value="ECO:0007669"/>
    <property type="project" value="TreeGrafter"/>
</dbReference>
<evidence type="ECO:0000256" key="8">
    <source>
        <dbReference type="ARBA" id="ARBA00023015"/>
    </source>
</evidence>
<organism evidence="14 15">
    <name type="scientific">Corynebacterium liangguodongii</name>
    <dbReference type="NCBI Taxonomy" id="2079535"/>
    <lineage>
        <taxon>Bacteria</taxon>
        <taxon>Bacillati</taxon>
        <taxon>Actinomycetota</taxon>
        <taxon>Actinomycetes</taxon>
        <taxon>Mycobacteriales</taxon>
        <taxon>Corynebacteriaceae</taxon>
        <taxon>Corynebacterium</taxon>
    </lineage>
</organism>
<keyword evidence="15" id="KW-1185">Reference proteome</keyword>
<evidence type="ECO:0000313" key="14">
    <source>
        <dbReference type="EMBL" id="AWB84460.1"/>
    </source>
</evidence>
<evidence type="ECO:0000256" key="11">
    <source>
        <dbReference type="PIRSR" id="PIRSR602481-1"/>
    </source>
</evidence>
<dbReference type="GO" id="GO:0000976">
    <property type="term" value="F:transcription cis-regulatory region binding"/>
    <property type="evidence" value="ECO:0007669"/>
    <property type="project" value="TreeGrafter"/>
</dbReference>
<gene>
    <name evidence="14" type="ORF">C3E79_08170</name>
</gene>
<dbReference type="GO" id="GO:0005829">
    <property type="term" value="C:cytosol"/>
    <property type="evidence" value="ECO:0007669"/>
    <property type="project" value="TreeGrafter"/>
</dbReference>
<evidence type="ECO:0000256" key="5">
    <source>
        <dbReference type="ARBA" id="ARBA00022491"/>
    </source>
</evidence>
<keyword evidence="4" id="KW-0963">Cytoplasm</keyword>
<evidence type="ECO:0000256" key="10">
    <source>
        <dbReference type="ARBA" id="ARBA00023163"/>
    </source>
</evidence>
<dbReference type="InterPro" id="IPR043135">
    <property type="entry name" value="Fur_C"/>
</dbReference>
<dbReference type="PANTHER" id="PTHR33202">
    <property type="entry name" value="ZINC UPTAKE REGULATION PROTEIN"/>
    <property type="match status" value="1"/>
</dbReference>
<evidence type="ECO:0000256" key="6">
    <source>
        <dbReference type="ARBA" id="ARBA00022723"/>
    </source>
</evidence>
<dbReference type="RefSeq" id="WP_108404469.1">
    <property type="nucleotide sequence ID" value="NZ_CP026948.1"/>
</dbReference>
<feature type="region of interest" description="Disordered" evidence="13">
    <location>
        <begin position="1"/>
        <end position="21"/>
    </location>
</feature>
<feature type="binding site" evidence="12">
    <location>
        <position position="135"/>
    </location>
    <ligand>
        <name>Fe cation</name>
        <dbReference type="ChEBI" id="CHEBI:24875"/>
    </ligand>
</feature>
<keyword evidence="9" id="KW-0238">DNA-binding</keyword>
<dbReference type="Gene3D" id="3.30.1490.190">
    <property type="match status" value="1"/>
</dbReference>
<evidence type="ECO:0000256" key="1">
    <source>
        <dbReference type="ARBA" id="ARBA00004496"/>
    </source>
</evidence>
<keyword evidence="5" id="KW-0678">Repressor</keyword>
<evidence type="ECO:0000256" key="3">
    <source>
        <dbReference type="ARBA" id="ARBA00011738"/>
    </source>
</evidence>
<dbReference type="Pfam" id="PF01475">
    <property type="entry name" value="FUR"/>
    <property type="match status" value="1"/>
</dbReference>
<evidence type="ECO:0000313" key="15">
    <source>
        <dbReference type="Proteomes" id="UP000244754"/>
    </source>
</evidence>
<proteinExistence type="inferred from homology"/>
<dbReference type="CDD" id="cd07153">
    <property type="entry name" value="Fur_like"/>
    <property type="match status" value="1"/>
</dbReference>
<dbReference type="FunFam" id="1.10.10.10:FF:000459">
    <property type="entry name" value="Ferric uptake regulation protein"/>
    <property type="match status" value="1"/>
</dbReference>
<evidence type="ECO:0000256" key="4">
    <source>
        <dbReference type="ARBA" id="ARBA00022490"/>
    </source>
</evidence>
<dbReference type="KEGG" id="clia:C3E79_08170"/>
<dbReference type="OrthoDB" id="8659436at2"/>
<comment type="cofactor">
    <cofactor evidence="12">
        <name>Mn(2+)</name>
        <dbReference type="ChEBI" id="CHEBI:29035"/>
    </cofactor>
    <cofactor evidence="12">
        <name>Fe(2+)</name>
        <dbReference type="ChEBI" id="CHEBI:29033"/>
    </cofactor>
    <text evidence="12">Binds 1 Mn(2+) or Fe(2+) ion per subunit.</text>
</comment>
<feature type="binding site" evidence="11">
    <location>
        <position position="103"/>
    </location>
    <ligand>
        <name>Zn(2+)</name>
        <dbReference type="ChEBI" id="CHEBI:29105"/>
    </ligand>
</feature>
<feature type="binding site" evidence="11">
    <location>
        <position position="146"/>
    </location>
    <ligand>
        <name>Zn(2+)</name>
        <dbReference type="ChEBI" id="CHEBI:29105"/>
    </ligand>
</feature>
<name>A0A2S0WFD5_9CORY</name>
<comment type="subunit">
    <text evidence="3">Homodimer.</text>
</comment>
<keyword evidence="6 11" id="KW-0479">Metal-binding</keyword>
<dbReference type="GO" id="GO:0003700">
    <property type="term" value="F:DNA-binding transcription factor activity"/>
    <property type="evidence" value="ECO:0007669"/>
    <property type="project" value="InterPro"/>
</dbReference>
<protein>
    <submittedName>
        <fullName evidence="14">Transcriptional repressor</fullName>
    </submittedName>
</protein>
<feature type="binding site" evidence="12">
    <location>
        <position position="118"/>
    </location>
    <ligand>
        <name>Fe cation</name>
        <dbReference type="ChEBI" id="CHEBI:24875"/>
    </ligand>
</feature>
<accession>A0A2S0WFD5</accession>
<comment type="cofactor">
    <cofactor evidence="11">
        <name>Zn(2+)</name>
        <dbReference type="ChEBI" id="CHEBI:29105"/>
    </cofactor>
    <text evidence="11">Binds 1 zinc ion per subunit.</text>
</comment>
<dbReference type="Proteomes" id="UP000244754">
    <property type="component" value="Chromosome"/>
</dbReference>
<feature type="compositionally biased region" description="Low complexity" evidence="13">
    <location>
        <begin position="1"/>
        <end position="12"/>
    </location>
</feature>
<feature type="binding site" evidence="12">
    <location>
        <position position="97"/>
    </location>
    <ligand>
        <name>Fe cation</name>
        <dbReference type="ChEBI" id="CHEBI:24875"/>
    </ligand>
</feature>
<reference evidence="15" key="1">
    <citation type="submission" date="2018-01" db="EMBL/GenBank/DDBJ databases">
        <authorList>
            <person name="Li J."/>
        </authorList>
    </citation>
    <scope>NUCLEOTIDE SEQUENCE [LARGE SCALE GENOMIC DNA]</scope>
    <source>
        <strain evidence="15">2184</strain>
    </source>
</reference>
<dbReference type="EMBL" id="CP026948">
    <property type="protein sequence ID" value="AWB84460.1"/>
    <property type="molecule type" value="Genomic_DNA"/>
</dbReference>
<keyword evidence="12" id="KW-0408">Iron</keyword>
<evidence type="ECO:0000256" key="7">
    <source>
        <dbReference type="ARBA" id="ARBA00022833"/>
    </source>
</evidence>
<dbReference type="GO" id="GO:1900376">
    <property type="term" value="P:regulation of secondary metabolite biosynthetic process"/>
    <property type="evidence" value="ECO:0007669"/>
    <property type="project" value="TreeGrafter"/>
</dbReference>
<evidence type="ECO:0000256" key="2">
    <source>
        <dbReference type="ARBA" id="ARBA00007957"/>
    </source>
</evidence>
<feature type="binding site" evidence="11">
    <location>
        <position position="143"/>
    </location>
    <ligand>
        <name>Zn(2+)</name>
        <dbReference type="ChEBI" id="CHEBI:29105"/>
    </ligand>
</feature>
<dbReference type="GO" id="GO:0008270">
    <property type="term" value="F:zinc ion binding"/>
    <property type="evidence" value="ECO:0007669"/>
    <property type="project" value="TreeGrafter"/>
</dbReference>
<keyword evidence="8" id="KW-0805">Transcription regulation</keyword>
<dbReference type="InterPro" id="IPR036390">
    <property type="entry name" value="WH_DNA-bd_sf"/>
</dbReference>
<sequence length="157" mass="17489">MPTSSAPTPSTPKGHAPAPKLGVRNTWQRAAIVSVLRDIDKFVSAREIHETLHERGEKVGLTTVYRTLQSLSEVEAVDVLQNKDGESLYRHCLTEHHHHHLVCTICGRSEEIEGGPVEKWAQLVAQRYGYELVGHDAEVFGVCRACQEAQRTQAGER</sequence>
<evidence type="ECO:0000256" key="12">
    <source>
        <dbReference type="PIRSR" id="PIRSR602481-2"/>
    </source>
</evidence>
<dbReference type="AlphaFoldDB" id="A0A2S0WFD5"/>
<evidence type="ECO:0000256" key="9">
    <source>
        <dbReference type="ARBA" id="ARBA00023125"/>
    </source>
</evidence>
<comment type="similarity">
    <text evidence="2">Belongs to the Fur family.</text>
</comment>
<keyword evidence="10" id="KW-0804">Transcription</keyword>
<dbReference type="Gene3D" id="1.10.10.10">
    <property type="entry name" value="Winged helix-like DNA-binding domain superfamily/Winged helix DNA-binding domain"/>
    <property type="match status" value="1"/>
</dbReference>
<dbReference type="InterPro" id="IPR036388">
    <property type="entry name" value="WH-like_DNA-bd_sf"/>
</dbReference>